<evidence type="ECO:0000313" key="1">
    <source>
        <dbReference type="EMBL" id="MDY3512955.1"/>
    </source>
</evidence>
<dbReference type="AlphaFoldDB" id="A0AAP6LL61"/>
<comment type="caution">
    <text evidence="1">The sequence shown here is derived from an EMBL/GenBank/DDBJ whole genome shotgun (WGS) entry which is preliminary data.</text>
</comment>
<name>A0AAP6LL61_RIEAN</name>
<protein>
    <submittedName>
        <fullName evidence="1">Uncharacterized protein</fullName>
    </submittedName>
</protein>
<evidence type="ECO:0000313" key="2">
    <source>
        <dbReference type="Proteomes" id="UP001284033"/>
    </source>
</evidence>
<dbReference type="Proteomes" id="UP001284033">
    <property type="component" value="Unassembled WGS sequence"/>
</dbReference>
<gene>
    <name evidence="1" type="ORF">PG303_06990</name>
</gene>
<dbReference type="EMBL" id="JAQZHK010000005">
    <property type="protein sequence ID" value="MDY3512955.1"/>
    <property type="molecule type" value="Genomic_DNA"/>
</dbReference>
<dbReference type="RefSeq" id="WP_154138151.1">
    <property type="nucleotide sequence ID" value="NZ_CP073239.1"/>
</dbReference>
<organism evidence="1 2">
    <name type="scientific">Riemerella anatipestifer</name>
    <name type="common">Moraxella anatipestifer</name>
    <dbReference type="NCBI Taxonomy" id="34085"/>
    <lineage>
        <taxon>Bacteria</taxon>
        <taxon>Pseudomonadati</taxon>
        <taxon>Bacteroidota</taxon>
        <taxon>Flavobacteriia</taxon>
        <taxon>Flavobacteriales</taxon>
        <taxon>Weeksellaceae</taxon>
        <taxon>Riemerella</taxon>
    </lineage>
</organism>
<reference evidence="1" key="1">
    <citation type="submission" date="2023-01" db="EMBL/GenBank/DDBJ databases">
        <title>Genome-based studies on antimicrobial resistance profiles of Riemerella anatipestifer in China, 1994 to 2021.</title>
        <authorList>
            <person name="Yang Z."/>
            <person name="Zhu D."/>
        </authorList>
    </citation>
    <scope>NUCLEOTIDE SEQUENCE</scope>
    <source>
        <strain evidence="1">RCAD1218</strain>
    </source>
</reference>
<accession>A0AAP6LL61</accession>
<proteinExistence type="predicted"/>
<sequence>MSKELQDAFRELAKREVDTFPVQVISVDKTAGTCTVSDGEIEFTDVRLSATIDNEAKRFYLYPKVGSFVLVSPIEEDINRLYVEFFSEVEEFDFKTENSQIKINDKGFLLRKENETLKALMVDLIQEIKKMKFTTNAGPTIRLINKPQFTAIENRFKNFLKDN</sequence>